<keyword evidence="2" id="KW-1185">Reference proteome</keyword>
<evidence type="ECO:0000313" key="1">
    <source>
        <dbReference type="EMBL" id="PWN67587.1"/>
    </source>
</evidence>
<dbReference type="OrthoDB" id="1264383at2"/>
<dbReference type="Proteomes" id="UP000236182">
    <property type="component" value="Unassembled WGS sequence"/>
</dbReference>
<dbReference type="EMBL" id="PPEI02000001">
    <property type="protein sequence ID" value="PWN67587.1"/>
    <property type="molecule type" value="Genomic_DNA"/>
</dbReference>
<accession>A0A316X202</accession>
<dbReference type="RefSeq" id="WP_109618067.1">
    <property type="nucleotide sequence ID" value="NZ_PPEI02000001.1"/>
</dbReference>
<organism evidence="1 2">
    <name type="scientific">Chryseobacterium oncorhynchi</name>
    <dbReference type="NCBI Taxonomy" id="741074"/>
    <lineage>
        <taxon>Bacteria</taxon>
        <taxon>Pseudomonadati</taxon>
        <taxon>Bacteroidota</taxon>
        <taxon>Flavobacteriia</taxon>
        <taxon>Flavobacteriales</taxon>
        <taxon>Weeksellaceae</taxon>
        <taxon>Chryseobacterium group</taxon>
        <taxon>Chryseobacterium</taxon>
    </lineage>
</organism>
<evidence type="ECO:0000313" key="2">
    <source>
        <dbReference type="Proteomes" id="UP000236182"/>
    </source>
</evidence>
<gene>
    <name evidence="1" type="ORF">C1638_003075</name>
</gene>
<comment type="caution">
    <text evidence="1">The sequence shown here is derived from an EMBL/GenBank/DDBJ whole genome shotgun (WGS) entry which is preliminary data.</text>
</comment>
<reference evidence="1" key="1">
    <citation type="submission" date="2018-04" db="EMBL/GenBank/DDBJ databases">
        <title>Draft Genome Sequences of Chryseobacterium lactis NCTC11390T isolated from milk, Chryseobacterium oncorhynchi 701B-08T from rainbow trout, and Chryseobacterium viscerum 687B-08T from diseased fish.</title>
        <authorList>
            <person name="Jeong J.-J."/>
            <person name="Lee Y.J."/>
            <person name="Pathiraja D."/>
            <person name="Park B."/>
            <person name="Choi I.-G."/>
            <person name="Kim K.D."/>
        </authorList>
    </citation>
    <scope>NUCLEOTIDE SEQUENCE [LARGE SCALE GENOMIC DNA]</scope>
    <source>
        <strain evidence="1">701B-08</strain>
    </source>
</reference>
<sequence>MPLTFPEGGGEPQDYLNANTLTTNITWKRGDPLPANVKIDLQYSTSKVYSQYRLRIDSNSSGTPIDVNDVSDGNSIIDSFSTTSPNLNKNFYLIFKNFDNLQDGNYNTEIYFTLYGVPNTPGFLEFINQTSIKIGLTIQGNETIITEKKIYNVIFNRQNNQLSGDQNVLIQGNSINADLSFFNNLAIFKNIDVIQNNQFLLEPSSPLQNNAALPIEGMYEISCLIKKKLVGGSSVNAYSFLIHLFVLNKDLLVTPTSLAFSLLQAAAEVKSEKLRIINPYGKAFTIVAPSWLELSSNSGNTDIEITVSTLNSQTLPIGELSGEIKINFENKFISVPVSLSVISFVYLSNKESYNFCLDDKRINFVRRNNTSRFVQSTLNVIFKNEEGTKIIERSLVVPYYNDRASFDLGAKIHQYFVRLKKSVLGEPNAPSRLDNKLWMYPAEVKVLVEELDADYNVIHSESIDSIYFYPGKKPSGFPLLTNNLHRQRVPGSKYIFTYIQGLLNPSNIGIGAPNIIEDGVITRLKIEDEEDKIIFPVKKSIEITPEKKLIYYTSLWPGPLVINIQFENQNLVPEAFTFTGHIKKNPDYNHIYDQNVLTRLKEKYDVSKVSTLVINTGFLIAKCIPTINEIIESKLCFIEYEDKVYRGFCITQKLPEKDTTVELIQFDLEFLIVE</sequence>
<dbReference type="AlphaFoldDB" id="A0A316X202"/>
<proteinExistence type="predicted"/>
<name>A0A316X202_9FLAO</name>
<protein>
    <submittedName>
        <fullName evidence="1">Uncharacterized protein</fullName>
    </submittedName>
</protein>